<keyword evidence="2" id="KW-0731">Sigma factor</keyword>
<reference evidence="7" key="1">
    <citation type="submission" date="2022-01" db="EMBL/GenBank/DDBJ databases">
        <title>Genome-Based Taxonomic Classification of the Phylum Actinobacteria.</title>
        <authorList>
            <person name="Gao Y."/>
        </authorList>
    </citation>
    <scope>NUCLEOTIDE SEQUENCE</scope>
    <source>
        <strain evidence="7">KLBMP 8922</strain>
    </source>
</reference>
<evidence type="ECO:0000256" key="1">
    <source>
        <dbReference type="ARBA" id="ARBA00023015"/>
    </source>
</evidence>
<dbReference type="NCBIfam" id="TIGR02937">
    <property type="entry name" value="sigma70-ECF"/>
    <property type="match status" value="1"/>
</dbReference>
<dbReference type="InterPro" id="IPR013324">
    <property type="entry name" value="RNA_pol_sigma_r3/r4-like"/>
</dbReference>
<evidence type="ECO:0000256" key="2">
    <source>
        <dbReference type="ARBA" id="ARBA00023082"/>
    </source>
</evidence>
<dbReference type="CDD" id="cd06171">
    <property type="entry name" value="Sigma70_r4"/>
    <property type="match status" value="1"/>
</dbReference>
<comment type="caution">
    <text evidence="7">The sequence shown here is derived from an EMBL/GenBank/DDBJ whole genome shotgun (WGS) entry which is preliminary data.</text>
</comment>
<protein>
    <submittedName>
        <fullName evidence="7">Sigma-70 family RNA polymerase sigma factor</fullName>
    </submittedName>
</protein>
<gene>
    <name evidence="7" type="ORF">LZ495_08635</name>
</gene>
<dbReference type="SUPFAM" id="SSF88659">
    <property type="entry name" value="Sigma3 and sigma4 domains of RNA polymerase sigma factors"/>
    <property type="match status" value="2"/>
</dbReference>
<dbReference type="EMBL" id="JAKFHA010000003">
    <property type="protein sequence ID" value="MCF2527278.1"/>
    <property type="molecule type" value="Genomic_DNA"/>
</dbReference>
<dbReference type="InterPro" id="IPR007630">
    <property type="entry name" value="RNA_pol_sigma70_r4"/>
</dbReference>
<dbReference type="AlphaFoldDB" id="A0AA41TXX5"/>
<feature type="region of interest" description="Disordered" evidence="5">
    <location>
        <begin position="276"/>
        <end position="312"/>
    </location>
</feature>
<evidence type="ECO:0000313" key="8">
    <source>
        <dbReference type="Proteomes" id="UP001165378"/>
    </source>
</evidence>
<evidence type="ECO:0000259" key="6">
    <source>
        <dbReference type="PROSITE" id="PS00715"/>
    </source>
</evidence>
<feature type="compositionally biased region" description="Low complexity" evidence="5">
    <location>
        <begin position="302"/>
        <end position="312"/>
    </location>
</feature>
<dbReference type="Gene3D" id="1.10.10.10">
    <property type="entry name" value="Winged helix-like DNA-binding domain superfamily/Winged helix DNA-binding domain"/>
    <property type="match status" value="2"/>
</dbReference>
<dbReference type="RefSeq" id="WP_235051417.1">
    <property type="nucleotide sequence ID" value="NZ_JAKFHA010000003.1"/>
</dbReference>
<accession>A0AA41TXX5</accession>
<keyword evidence="1" id="KW-0805">Transcription regulation</keyword>
<dbReference type="Pfam" id="PF04545">
    <property type="entry name" value="Sigma70_r4"/>
    <property type="match status" value="1"/>
</dbReference>
<dbReference type="InterPro" id="IPR036388">
    <property type="entry name" value="WH-like_DNA-bd_sf"/>
</dbReference>
<dbReference type="InterPro" id="IPR014284">
    <property type="entry name" value="RNA_pol_sigma-70_dom"/>
</dbReference>
<sequence>MSALPETPRVTACPRYSQAQLRRMSKDEARAVSDKLIGEMRRLDPADPLHGELRAVVVELNMPLVRYVARRFSHRREPYDDILQTGVVGLIKAIDAFDLERGVAFPGFALPTISGEIKRFFRDTSWPLHVTRGLQERFMAVARASDDLEQANGHEATDDEVAAELGITAAEVREGRDAGHGYMVDSLDVGSHDPDPGGGPLTRIPLAERLGSDDVELELVEFRVAVKPLLAELPYRERRMLELRFWGDLSQRDIAEQLGLSQMHVSRLLSATMTTLRERLEADPETDSEPDSAAERPRADARVPAGPPGAVA</sequence>
<dbReference type="Gene3D" id="1.20.120.1810">
    <property type="match status" value="1"/>
</dbReference>
<dbReference type="GO" id="GO:0003677">
    <property type="term" value="F:DNA binding"/>
    <property type="evidence" value="ECO:0007669"/>
    <property type="project" value="UniProtKB-KW"/>
</dbReference>
<dbReference type="GO" id="GO:0016987">
    <property type="term" value="F:sigma factor activity"/>
    <property type="evidence" value="ECO:0007669"/>
    <property type="project" value="UniProtKB-KW"/>
</dbReference>
<dbReference type="InterPro" id="IPR007624">
    <property type="entry name" value="RNA_pol_sigma70_r3"/>
</dbReference>
<feature type="domain" description="RNA polymerase sigma-70" evidence="6">
    <location>
        <begin position="81"/>
        <end position="94"/>
    </location>
</feature>
<dbReference type="PROSITE" id="PS00715">
    <property type="entry name" value="SIGMA70_1"/>
    <property type="match status" value="1"/>
</dbReference>
<evidence type="ECO:0000313" key="7">
    <source>
        <dbReference type="EMBL" id="MCF2527278.1"/>
    </source>
</evidence>
<evidence type="ECO:0000256" key="3">
    <source>
        <dbReference type="ARBA" id="ARBA00023125"/>
    </source>
</evidence>
<evidence type="ECO:0000256" key="4">
    <source>
        <dbReference type="ARBA" id="ARBA00023163"/>
    </source>
</evidence>
<dbReference type="InterPro" id="IPR013325">
    <property type="entry name" value="RNA_pol_sigma_r2"/>
</dbReference>
<feature type="compositionally biased region" description="Acidic residues" evidence="5">
    <location>
        <begin position="283"/>
        <end position="292"/>
    </location>
</feature>
<dbReference type="InterPro" id="IPR000943">
    <property type="entry name" value="RNA_pol_sigma70"/>
</dbReference>
<evidence type="ECO:0000256" key="5">
    <source>
        <dbReference type="SAM" id="MobiDB-lite"/>
    </source>
</evidence>
<keyword evidence="4" id="KW-0804">Transcription</keyword>
<dbReference type="GO" id="GO:0006352">
    <property type="term" value="P:DNA-templated transcription initiation"/>
    <property type="evidence" value="ECO:0007669"/>
    <property type="project" value="InterPro"/>
</dbReference>
<dbReference type="Pfam" id="PF04539">
    <property type="entry name" value="Sigma70_r3"/>
    <property type="match status" value="1"/>
</dbReference>
<dbReference type="Pfam" id="PF04542">
    <property type="entry name" value="Sigma70_r2"/>
    <property type="match status" value="1"/>
</dbReference>
<dbReference type="PRINTS" id="PR00046">
    <property type="entry name" value="SIGMA70FCT"/>
</dbReference>
<dbReference type="Proteomes" id="UP001165378">
    <property type="component" value="Unassembled WGS sequence"/>
</dbReference>
<keyword evidence="8" id="KW-1185">Reference proteome</keyword>
<keyword evidence="3" id="KW-0238">DNA-binding</keyword>
<name>A0AA41TXX5_9ACTN</name>
<dbReference type="InterPro" id="IPR007627">
    <property type="entry name" value="RNA_pol_sigma70_r2"/>
</dbReference>
<dbReference type="PANTHER" id="PTHR30385">
    <property type="entry name" value="SIGMA FACTOR F FLAGELLAR"/>
    <property type="match status" value="1"/>
</dbReference>
<proteinExistence type="predicted"/>
<dbReference type="SUPFAM" id="SSF88946">
    <property type="entry name" value="Sigma2 domain of RNA polymerase sigma factors"/>
    <property type="match status" value="1"/>
</dbReference>
<dbReference type="PANTHER" id="PTHR30385:SF4">
    <property type="entry name" value="RNA POLYMERASE SIGMA-E FACTOR"/>
    <property type="match status" value="1"/>
</dbReference>
<organism evidence="7 8">
    <name type="scientific">Yinghuangia soli</name>
    <dbReference type="NCBI Taxonomy" id="2908204"/>
    <lineage>
        <taxon>Bacteria</taxon>
        <taxon>Bacillati</taxon>
        <taxon>Actinomycetota</taxon>
        <taxon>Actinomycetes</taxon>
        <taxon>Kitasatosporales</taxon>
        <taxon>Streptomycetaceae</taxon>
        <taxon>Yinghuangia</taxon>
    </lineage>
</organism>